<gene>
    <name evidence="1" type="ORF">D3P96_08190</name>
</gene>
<dbReference type="EMBL" id="RHGY01000013">
    <property type="protein sequence ID" value="RRG17341.1"/>
    <property type="molecule type" value="Genomic_DNA"/>
</dbReference>
<dbReference type="AlphaFoldDB" id="A0A3P2RDV8"/>
<reference evidence="1 2" key="1">
    <citation type="submission" date="2018-10" db="EMBL/GenBank/DDBJ databases">
        <title>Draft genome sequence of Weissella viridescens UCO-SMC3.</title>
        <authorList>
            <person name="Garcia-Cancino A."/>
            <person name="Espinoza-Monje M."/>
            <person name="Albarracin L."/>
            <person name="Garcia-Castillo V."/>
            <person name="Campos-Martin J."/>
            <person name="Nakano Y."/>
            <person name="Guitierrez-Zamorano C."/>
            <person name="Ikeda-Ohtsubo W."/>
            <person name="Morita H."/>
            <person name="Kitazawa H."/>
            <person name="Villena J."/>
        </authorList>
    </citation>
    <scope>NUCLEOTIDE SEQUENCE [LARGE SCALE GENOMIC DNA]</scope>
    <source>
        <strain evidence="1 2">UCO-SMC3</strain>
    </source>
</reference>
<accession>A0A3P2RDV8</accession>
<protein>
    <submittedName>
        <fullName evidence="1">Uncharacterized protein</fullName>
    </submittedName>
</protein>
<proteinExistence type="predicted"/>
<dbReference type="RefSeq" id="WP_124943846.1">
    <property type="nucleotide sequence ID" value="NZ_RHGY01000013.1"/>
</dbReference>
<dbReference type="Proteomes" id="UP000275836">
    <property type="component" value="Unassembled WGS sequence"/>
</dbReference>
<comment type="caution">
    <text evidence="1">The sequence shown here is derived from an EMBL/GenBank/DDBJ whole genome shotgun (WGS) entry which is preliminary data.</text>
</comment>
<sequence length="109" mass="12733">MTQNDDKNEDVEIDDLVPIPEHLRAFYEPNLLEHPVNFSNDELTQLDCALKKMISVDLSLIDFLKHKTEEISEMVFVFDAQYQIDQLSTHLELLIAKQHLDKQHINDNS</sequence>
<evidence type="ECO:0000313" key="2">
    <source>
        <dbReference type="Proteomes" id="UP000275836"/>
    </source>
</evidence>
<organism evidence="1 2">
    <name type="scientific">Weissella viridescens</name>
    <name type="common">Lactobacillus viridescens</name>
    <dbReference type="NCBI Taxonomy" id="1629"/>
    <lineage>
        <taxon>Bacteria</taxon>
        <taxon>Bacillati</taxon>
        <taxon>Bacillota</taxon>
        <taxon>Bacilli</taxon>
        <taxon>Lactobacillales</taxon>
        <taxon>Lactobacillaceae</taxon>
        <taxon>Weissella</taxon>
    </lineage>
</organism>
<name>A0A3P2RDV8_WEIVI</name>
<evidence type="ECO:0000313" key="1">
    <source>
        <dbReference type="EMBL" id="RRG17341.1"/>
    </source>
</evidence>